<dbReference type="InterPro" id="IPR036396">
    <property type="entry name" value="Cyt_P450_sf"/>
</dbReference>
<organism evidence="9 10">
    <name type="scientific">Botryotinia fuckeliana (strain BcDW1)</name>
    <name type="common">Noble rot fungus</name>
    <name type="synonym">Botrytis cinerea</name>
    <dbReference type="NCBI Taxonomy" id="1290391"/>
    <lineage>
        <taxon>Eukaryota</taxon>
        <taxon>Fungi</taxon>
        <taxon>Dikarya</taxon>
        <taxon>Ascomycota</taxon>
        <taxon>Pezizomycotina</taxon>
        <taxon>Leotiomycetes</taxon>
        <taxon>Helotiales</taxon>
        <taxon>Sclerotiniaceae</taxon>
        <taxon>Botrytis</taxon>
    </lineage>
</organism>
<proteinExistence type="inferred from homology"/>
<dbReference type="Gene3D" id="1.10.630.10">
    <property type="entry name" value="Cytochrome P450"/>
    <property type="match status" value="1"/>
</dbReference>
<dbReference type="Pfam" id="PF00067">
    <property type="entry name" value="p450"/>
    <property type="match status" value="1"/>
</dbReference>
<gene>
    <name evidence="9" type="ORF">BcDW1_2614</name>
</gene>
<name>M7TYS7_BOTF1</name>
<dbReference type="STRING" id="1290391.M7TYS7"/>
<dbReference type="GO" id="GO:0016705">
    <property type="term" value="F:oxidoreductase activity, acting on paired donors, with incorporation or reduction of molecular oxygen"/>
    <property type="evidence" value="ECO:0007669"/>
    <property type="project" value="InterPro"/>
</dbReference>
<evidence type="ECO:0000256" key="8">
    <source>
        <dbReference type="SAM" id="Phobius"/>
    </source>
</evidence>
<evidence type="ECO:0000256" key="5">
    <source>
        <dbReference type="ARBA" id="ARBA00023004"/>
    </source>
</evidence>
<protein>
    <submittedName>
        <fullName evidence="9">Putative n-alkane-inducible cytochrome p450 protein</fullName>
    </submittedName>
</protein>
<dbReference type="GO" id="GO:0020037">
    <property type="term" value="F:heme binding"/>
    <property type="evidence" value="ECO:0007669"/>
    <property type="project" value="InterPro"/>
</dbReference>
<dbReference type="HOGENOM" id="CLU_792243_0_0_1"/>
<evidence type="ECO:0000256" key="4">
    <source>
        <dbReference type="ARBA" id="ARBA00023002"/>
    </source>
</evidence>
<comment type="similarity">
    <text evidence="2">Belongs to the cytochrome P450 family.</text>
</comment>
<sequence>MSSPLTIVGTIVLATFTSYYILVTWTRSRRAAEAIRVHGCRSIPKVQSWDPILGLDTFIQIQKADAAGRRSEAYGALHRKYGQTFLVNSLGKELQTSQPENIQAISLEKQRSEDEQTGLKRYVLLEEMAKMTQDPYDLRMHIINVFFPARDTAAIAFGDIIFELARHPAERKKLKAEVDGISTSQALPFEFLRLLRVTKDIINESLRLHPAASRLGKISLKDTVLTKGGGEDGQFPIFVPKGTVVKLDLYTLQKDPTIWGADADVFRPDRWLDINRPLSESKWQYEPFLGGIRMCPAQNQVLIQLSYLLVRLAQEIQLIENRDEVLEYLERVTMTVESKNGAKVAAKHVN</sequence>
<dbReference type="PANTHER" id="PTHR24287:SF19">
    <property type="entry name" value="CYTOCHROME P450"/>
    <property type="match status" value="1"/>
</dbReference>
<evidence type="ECO:0000313" key="10">
    <source>
        <dbReference type="Proteomes" id="UP000012045"/>
    </source>
</evidence>
<keyword evidence="8" id="KW-1133">Transmembrane helix</keyword>
<keyword evidence="8" id="KW-0812">Transmembrane</keyword>
<dbReference type="GO" id="GO:0004497">
    <property type="term" value="F:monooxygenase activity"/>
    <property type="evidence" value="ECO:0007669"/>
    <property type="project" value="UniProtKB-KW"/>
</dbReference>
<dbReference type="SUPFAM" id="SSF48264">
    <property type="entry name" value="Cytochrome P450"/>
    <property type="match status" value="1"/>
</dbReference>
<comment type="cofactor">
    <cofactor evidence="1">
        <name>heme</name>
        <dbReference type="ChEBI" id="CHEBI:30413"/>
    </cofactor>
</comment>
<evidence type="ECO:0000256" key="1">
    <source>
        <dbReference type="ARBA" id="ARBA00001971"/>
    </source>
</evidence>
<dbReference type="Proteomes" id="UP000012045">
    <property type="component" value="Unassembled WGS sequence"/>
</dbReference>
<dbReference type="GO" id="GO:0005506">
    <property type="term" value="F:iron ion binding"/>
    <property type="evidence" value="ECO:0007669"/>
    <property type="project" value="InterPro"/>
</dbReference>
<accession>M7TYS7</accession>
<dbReference type="OrthoDB" id="1470350at2759"/>
<dbReference type="PANTHER" id="PTHR24287">
    <property type="entry name" value="P450, PUTATIVE (EUROFUNG)-RELATED"/>
    <property type="match status" value="1"/>
</dbReference>
<keyword evidence="4" id="KW-0560">Oxidoreductase</keyword>
<evidence type="ECO:0000256" key="6">
    <source>
        <dbReference type="ARBA" id="ARBA00023026"/>
    </source>
</evidence>
<dbReference type="InterPro" id="IPR047146">
    <property type="entry name" value="Cyt_P450_E_CYP52_fungi"/>
</dbReference>
<evidence type="ECO:0000256" key="7">
    <source>
        <dbReference type="ARBA" id="ARBA00023033"/>
    </source>
</evidence>
<keyword evidence="5" id="KW-0408">Iron</keyword>
<dbReference type="InterPro" id="IPR001128">
    <property type="entry name" value="Cyt_P450"/>
</dbReference>
<evidence type="ECO:0000256" key="2">
    <source>
        <dbReference type="ARBA" id="ARBA00010617"/>
    </source>
</evidence>
<dbReference type="AlphaFoldDB" id="M7TYS7"/>
<keyword evidence="7" id="KW-0503">Monooxygenase</keyword>
<reference evidence="10" key="1">
    <citation type="journal article" date="2013" name="Genome Announc.">
        <title>Draft genome sequence of Botrytis cinerea BcDW1, inoculum for noble rot of grape berries.</title>
        <authorList>
            <person name="Blanco-Ulate B."/>
            <person name="Allen G."/>
            <person name="Powell A.L."/>
            <person name="Cantu D."/>
        </authorList>
    </citation>
    <scope>NUCLEOTIDE SEQUENCE [LARGE SCALE GENOMIC DNA]</scope>
    <source>
        <strain evidence="10">BcDW1</strain>
    </source>
</reference>
<evidence type="ECO:0000313" key="9">
    <source>
        <dbReference type="EMBL" id="EMR88756.1"/>
    </source>
</evidence>
<keyword evidence="8" id="KW-0472">Membrane</keyword>
<feature type="transmembrane region" description="Helical" evidence="8">
    <location>
        <begin position="6"/>
        <end position="26"/>
    </location>
</feature>
<keyword evidence="3" id="KW-0479">Metal-binding</keyword>
<keyword evidence="6" id="KW-0843">Virulence</keyword>
<dbReference type="EMBL" id="KB707775">
    <property type="protein sequence ID" value="EMR88756.1"/>
    <property type="molecule type" value="Genomic_DNA"/>
</dbReference>
<evidence type="ECO:0000256" key="3">
    <source>
        <dbReference type="ARBA" id="ARBA00022723"/>
    </source>
</evidence>